<feature type="binding site" evidence="5">
    <location>
        <position position="203"/>
    </location>
    <ligand>
        <name>adenosylcob(III)alamin</name>
        <dbReference type="ChEBI" id="CHEBI:18408"/>
    </ligand>
</feature>
<dbReference type="GO" id="GO:0006520">
    <property type="term" value="P:amino acid metabolic process"/>
    <property type="evidence" value="ECO:0007669"/>
    <property type="project" value="InterPro"/>
</dbReference>
<dbReference type="UniPathway" id="UPA00560"/>
<feature type="binding site" evidence="5">
    <location>
        <position position="153"/>
    </location>
    <ligand>
        <name>adenosylcob(III)alamin</name>
        <dbReference type="ChEBI" id="CHEBI:18408"/>
    </ligand>
</feature>
<reference evidence="6 7" key="1">
    <citation type="submission" date="2020-08" db="EMBL/GenBank/DDBJ databases">
        <title>Complete genome sequence of Klebsiella pneumoniae KP2757.</title>
        <authorList>
            <person name="Zhang X."/>
        </authorList>
    </citation>
    <scope>NUCLEOTIDE SEQUENCE [LARGE SCALE GENOMIC DNA]</scope>
    <source>
        <strain evidence="6 7">KP2757</strain>
    </source>
</reference>
<evidence type="ECO:0000313" key="7">
    <source>
        <dbReference type="Proteomes" id="UP000516181"/>
    </source>
</evidence>
<comment type="similarity">
    <text evidence="5">Belongs to the EutC family.</text>
</comment>
<keyword evidence="3 5" id="KW-0170">Cobalt</keyword>
<dbReference type="Gene3D" id="1.10.30.40">
    <property type="entry name" value="Ethanolamine ammonia-lyase light chain (EutC), N-terminal domain"/>
    <property type="match status" value="1"/>
</dbReference>
<dbReference type="HAMAP" id="MF_00601">
    <property type="entry name" value="EutC"/>
    <property type="match status" value="1"/>
</dbReference>
<evidence type="ECO:0000256" key="3">
    <source>
        <dbReference type="ARBA" id="ARBA00023285"/>
    </source>
</evidence>
<dbReference type="InterPro" id="IPR042255">
    <property type="entry name" value="EutC_N"/>
</dbReference>
<evidence type="ECO:0000256" key="2">
    <source>
        <dbReference type="ARBA" id="ARBA00023239"/>
    </source>
</evidence>
<comment type="catalytic activity">
    <reaction evidence="5">
        <text>ethanolamine = acetaldehyde + NH4(+)</text>
        <dbReference type="Rhea" id="RHEA:15313"/>
        <dbReference type="ChEBI" id="CHEBI:15343"/>
        <dbReference type="ChEBI" id="CHEBI:28938"/>
        <dbReference type="ChEBI" id="CHEBI:57603"/>
        <dbReference type="EC" id="4.3.1.7"/>
    </reaction>
</comment>
<dbReference type="Pfam" id="PF05985">
    <property type="entry name" value="EutC"/>
    <property type="match status" value="1"/>
</dbReference>
<dbReference type="GO" id="GO:0031419">
    <property type="term" value="F:cobalamin binding"/>
    <property type="evidence" value="ECO:0007669"/>
    <property type="project" value="UniProtKB-UniRule"/>
</dbReference>
<accession>A0A0J4M8S7</accession>
<feature type="binding site" evidence="5">
    <location>
        <position position="174"/>
    </location>
    <ligand>
        <name>adenosylcob(III)alamin</name>
        <dbReference type="ChEBI" id="CHEBI:18408"/>
    </ligand>
</feature>
<keyword evidence="4 5" id="KW-1283">Bacterial microcompartment</keyword>
<dbReference type="GO" id="GO:0031471">
    <property type="term" value="C:ethanolamine degradation polyhedral organelle"/>
    <property type="evidence" value="ECO:0007669"/>
    <property type="project" value="UniProtKB-UniRule"/>
</dbReference>
<dbReference type="NCBIfam" id="NF003971">
    <property type="entry name" value="PRK05465.1"/>
    <property type="match status" value="1"/>
</dbReference>
<comment type="function">
    <text evidence="5">Catalyzes the deamination of various vicinal amino-alcohols to oxo compounds. Allows this organism to utilize ethanolamine as the sole source of nitrogen and carbon in the presence of external vitamin B12.</text>
</comment>
<dbReference type="EC" id="4.3.1.7" evidence="5"/>
<dbReference type="RefSeq" id="WP_008805326.1">
    <property type="nucleotide sequence ID" value="NZ_BIGL01000002.1"/>
</dbReference>
<dbReference type="GO" id="GO:0009350">
    <property type="term" value="C:ethanolamine ammonia-lyase complex"/>
    <property type="evidence" value="ECO:0007669"/>
    <property type="project" value="UniProtKB-UniRule"/>
</dbReference>
<sequence length="259" mass="28175">MNRPDAWNPLREFTDARIALGRSGASLPTREVLNFGLAHARARDAIHQPFASQQLVAPLAALGLDALTVRSAAPDRHTYLRRPDLGRQLADESRADLAASGVRPADLLLVIGDGLSSWAVERQAVPLIRALLPYLQTLGIGLAPVVLAHQSRVALGDDIGETLKARAVAILIGERPGLSSPDSLGVYLTWQPHRQRLESERNCISNIRPEGLSHDAAAFKLAWLLEQAFLRRVTGVQLKDESDNPALHGKIKPLPPLKE</sequence>
<dbReference type="InterPro" id="IPR009246">
    <property type="entry name" value="EutC"/>
</dbReference>
<dbReference type="PANTHER" id="PTHR39330:SF1">
    <property type="entry name" value="ETHANOLAMINE AMMONIA-LYASE SMALL SUBUNIT"/>
    <property type="match status" value="1"/>
</dbReference>
<keyword evidence="2 5" id="KW-0456">Lyase</keyword>
<dbReference type="GO" id="GO:0008851">
    <property type="term" value="F:ethanolamine ammonia-lyase activity"/>
    <property type="evidence" value="ECO:0007669"/>
    <property type="project" value="UniProtKB-UniRule"/>
</dbReference>
<organism evidence="6 7">
    <name type="scientific">Klebsiella variicola</name>
    <dbReference type="NCBI Taxonomy" id="244366"/>
    <lineage>
        <taxon>Bacteria</taxon>
        <taxon>Pseudomonadati</taxon>
        <taxon>Pseudomonadota</taxon>
        <taxon>Gammaproteobacteria</taxon>
        <taxon>Enterobacterales</taxon>
        <taxon>Enterobacteriaceae</taxon>
        <taxon>Klebsiella/Raoultella group</taxon>
        <taxon>Klebsiella</taxon>
        <taxon>Klebsiella pneumoniae complex</taxon>
    </lineage>
</organism>
<dbReference type="PANTHER" id="PTHR39330">
    <property type="entry name" value="ETHANOLAMINE AMMONIA-LYASE LIGHT CHAIN"/>
    <property type="match status" value="1"/>
</dbReference>
<protein>
    <recommendedName>
        <fullName evidence="5">Ethanolamine ammonia-lyase small subunit</fullName>
        <shortName evidence="5">EAL small subunit</shortName>
        <ecNumber evidence="5">4.3.1.7</ecNumber>
    </recommendedName>
</protein>
<comment type="subcellular location">
    <subcellularLocation>
        <location evidence="5">Bacterial microcompartment</location>
    </subcellularLocation>
</comment>
<comment type="cofactor">
    <cofactor evidence="5">
        <name>adenosylcob(III)alamin</name>
        <dbReference type="ChEBI" id="CHEBI:18408"/>
    </cofactor>
    <text evidence="5">Binds between the large and small subunits.</text>
</comment>
<dbReference type="InterPro" id="IPR042251">
    <property type="entry name" value="EutC_C"/>
</dbReference>
<accession>A0A0B7GBC9</accession>
<keyword evidence="1 5" id="KW-0846">Cobalamin</keyword>
<evidence type="ECO:0000313" key="6">
    <source>
        <dbReference type="EMBL" id="QNP23836.1"/>
    </source>
</evidence>
<comment type="pathway">
    <text evidence="5">Amine and polyamine degradation; ethanolamine degradation.</text>
</comment>
<proteinExistence type="inferred from homology"/>
<evidence type="ECO:0000256" key="4">
    <source>
        <dbReference type="ARBA" id="ARBA00024446"/>
    </source>
</evidence>
<gene>
    <name evidence="5 6" type="primary">eutC</name>
    <name evidence="6" type="ORF">IAP99_20905</name>
</gene>
<dbReference type="AlphaFoldDB" id="A0A0B7GBC9"/>
<dbReference type="Proteomes" id="UP000516181">
    <property type="component" value="Chromosome"/>
</dbReference>
<dbReference type="Gene3D" id="3.40.50.11240">
    <property type="entry name" value="Ethanolamine ammonia-lyase light chain (EutC)"/>
    <property type="match status" value="1"/>
</dbReference>
<dbReference type="EMBL" id="CP060807">
    <property type="protein sequence ID" value="QNP23836.1"/>
    <property type="molecule type" value="Genomic_DNA"/>
</dbReference>
<name>A0A0B7GBC9_KLEVA</name>
<dbReference type="GO" id="GO:0046336">
    <property type="term" value="P:ethanolamine catabolic process"/>
    <property type="evidence" value="ECO:0007669"/>
    <property type="project" value="UniProtKB-UniRule"/>
</dbReference>
<evidence type="ECO:0000256" key="1">
    <source>
        <dbReference type="ARBA" id="ARBA00022628"/>
    </source>
</evidence>
<comment type="subunit">
    <text evidence="5">The basic unit is a heterodimer which dimerizes to form tetramers. The heterotetramers trimerize; 6 large subunits form a core ring with 6 small subunits projecting outwards.</text>
</comment>
<evidence type="ECO:0000256" key="5">
    <source>
        <dbReference type="HAMAP-Rule" id="MF_00601"/>
    </source>
</evidence>
<dbReference type="PIRSF" id="PIRSF018982">
    <property type="entry name" value="EutC"/>
    <property type="match status" value="1"/>
</dbReference>